<dbReference type="Proteomes" id="UP000826725">
    <property type="component" value="Chromosome"/>
</dbReference>
<gene>
    <name evidence="2" type="ORF">DGMP_26570</name>
</gene>
<keyword evidence="1" id="KW-0812">Transmembrane</keyword>
<protein>
    <submittedName>
        <fullName evidence="2">Uncharacterized protein</fullName>
    </submittedName>
</protein>
<sequence>MVDIRGVGAQSGQFAVWYGIVFHGRFLFIFSDTGMYCCHGMAFSEKKIYKYSSAQIVIFINFVSVQVV</sequence>
<reference evidence="2" key="1">
    <citation type="submission" date="2020-09" db="EMBL/GenBank/DDBJ databases">
        <title>Desulfogranum mesoprofundum gen. nov., sp. nov., a novel mesophilic, sulfate-reducing chemolithoautotroph isolated from a deep-sea hydrothermal vent chimney in the Suiyo Seamount.</title>
        <authorList>
            <person name="Hashimoto Y."/>
            <person name="Nakagawa S."/>
        </authorList>
    </citation>
    <scope>NUCLEOTIDE SEQUENCE</scope>
    <source>
        <strain evidence="2">KT2</strain>
    </source>
</reference>
<evidence type="ECO:0000256" key="1">
    <source>
        <dbReference type="SAM" id="Phobius"/>
    </source>
</evidence>
<dbReference type="KEGG" id="dbk:DGMP_26570"/>
<dbReference type="EMBL" id="AP024086">
    <property type="protein sequence ID" value="BCL61964.1"/>
    <property type="molecule type" value="Genomic_DNA"/>
</dbReference>
<dbReference type="AlphaFoldDB" id="A0A8D5FPF2"/>
<evidence type="ECO:0000313" key="2">
    <source>
        <dbReference type="EMBL" id="BCL61964.1"/>
    </source>
</evidence>
<feature type="transmembrane region" description="Helical" evidence="1">
    <location>
        <begin position="15"/>
        <end position="36"/>
    </location>
</feature>
<name>A0A8D5FPF2_9BACT</name>
<keyword evidence="1" id="KW-1133">Transmembrane helix</keyword>
<keyword evidence="1" id="KW-0472">Membrane</keyword>
<accession>A0A8D5FPF2</accession>
<evidence type="ECO:0000313" key="3">
    <source>
        <dbReference type="Proteomes" id="UP000826725"/>
    </source>
</evidence>
<keyword evidence="3" id="KW-1185">Reference proteome</keyword>
<proteinExistence type="predicted"/>
<organism evidence="2 3">
    <name type="scientific">Desulfomarina profundi</name>
    <dbReference type="NCBI Taxonomy" id="2772557"/>
    <lineage>
        <taxon>Bacteria</taxon>
        <taxon>Pseudomonadati</taxon>
        <taxon>Thermodesulfobacteriota</taxon>
        <taxon>Desulfobulbia</taxon>
        <taxon>Desulfobulbales</taxon>
        <taxon>Desulfobulbaceae</taxon>
        <taxon>Desulfomarina</taxon>
    </lineage>
</organism>